<keyword evidence="1" id="KW-0472">Membrane</keyword>
<keyword evidence="1" id="KW-1133">Transmembrane helix</keyword>
<evidence type="ECO:0000313" key="2">
    <source>
        <dbReference type="EMBL" id="GBL92346.1"/>
    </source>
</evidence>
<dbReference type="EMBL" id="BGPR01000085">
    <property type="protein sequence ID" value="GBL92346.1"/>
    <property type="molecule type" value="Genomic_DNA"/>
</dbReference>
<protein>
    <submittedName>
        <fullName evidence="2">Uncharacterized protein</fullName>
    </submittedName>
</protein>
<keyword evidence="3" id="KW-1185">Reference proteome</keyword>
<gene>
    <name evidence="2" type="ORF">AVEN_35874_1</name>
</gene>
<dbReference type="Proteomes" id="UP000499080">
    <property type="component" value="Unassembled WGS sequence"/>
</dbReference>
<dbReference type="AlphaFoldDB" id="A0A4Y2BM68"/>
<accession>A0A4Y2BM68</accession>
<reference evidence="2 3" key="1">
    <citation type="journal article" date="2019" name="Sci. Rep.">
        <title>Orb-weaving spider Araneus ventricosus genome elucidates the spidroin gene catalogue.</title>
        <authorList>
            <person name="Kono N."/>
            <person name="Nakamura H."/>
            <person name="Ohtoshi R."/>
            <person name="Moran D.A.P."/>
            <person name="Shinohara A."/>
            <person name="Yoshida Y."/>
            <person name="Fujiwara M."/>
            <person name="Mori M."/>
            <person name="Tomita M."/>
            <person name="Arakawa K."/>
        </authorList>
    </citation>
    <scope>NUCLEOTIDE SEQUENCE [LARGE SCALE GENOMIC DNA]</scope>
</reference>
<proteinExistence type="predicted"/>
<comment type="caution">
    <text evidence="2">The sequence shown here is derived from an EMBL/GenBank/DDBJ whole genome shotgun (WGS) entry which is preliminary data.</text>
</comment>
<organism evidence="2 3">
    <name type="scientific">Araneus ventricosus</name>
    <name type="common">Orbweaver spider</name>
    <name type="synonym">Epeira ventricosa</name>
    <dbReference type="NCBI Taxonomy" id="182803"/>
    <lineage>
        <taxon>Eukaryota</taxon>
        <taxon>Metazoa</taxon>
        <taxon>Ecdysozoa</taxon>
        <taxon>Arthropoda</taxon>
        <taxon>Chelicerata</taxon>
        <taxon>Arachnida</taxon>
        <taxon>Araneae</taxon>
        <taxon>Araneomorphae</taxon>
        <taxon>Entelegynae</taxon>
        <taxon>Araneoidea</taxon>
        <taxon>Araneidae</taxon>
        <taxon>Araneus</taxon>
    </lineage>
</organism>
<keyword evidence="1" id="KW-0812">Transmembrane</keyword>
<evidence type="ECO:0000313" key="3">
    <source>
        <dbReference type="Proteomes" id="UP000499080"/>
    </source>
</evidence>
<feature type="transmembrane region" description="Helical" evidence="1">
    <location>
        <begin position="56"/>
        <end position="75"/>
    </location>
</feature>
<name>A0A4Y2BM68_ARAVE</name>
<sequence>MVIKAKEKFKLTGDQIELAYVKAQAGNLRNELSDHHVKLVTIEGVEKLLPTPTVHFNVYNVLVFYSVGAVLNLVWPGLGEQL</sequence>
<evidence type="ECO:0000256" key="1">
    <source>
        <dbReference type="SAM" id="Phobius"/>
    </source>
</evidence>